<organism evidence="1 2">
    <name type="scientific">Parnassius mnemosyne</name>
    <name type="common">clouded apollo</name>
    <dbReference type="NCBI Taxonomy" id="213953"/>
    <lineage>
        <taxon>Eukaryota</taxon>
        <taxon>Metazoa</taxon>
        <taxon>Ecdysozoa</taxon>
        <taxon>Arthropoda</taxon>
        <taxon>Hexapoda</taxon>
        <taxon>Insecta</taxon>
        <taxon>Pterygota</taxon>
        <taxon>Neoptera</taxon>
        <taxon>Endopterygota</taxon>
        <taxon>Lepidoptera</taxon>
        <taxon>Glossata</taxon>
        <taxon>Ditrysia</taxon>
        <taxon>Papilionoidea</taxon>
        <taxon>Papilionidae</taxon>
        <taxon>Parnassiinae</taxon>
        <taxon>Parnassini</taxon>
        <taxon>Parnassius</taxon>
        <taxon>Driopa</taxon>
    </lineage>
</organism>
<protein>
    <recommendedName>
        <fullName evidence="3">Reverse transcriptase</fullName>
    </recommendedName>
</protein>
<name>A0AAV1KUL1_9NEOP</name>
<dbReference type="Proteomes" id="UP001314205">
    <property type="component" value="Unassembled WGS sequence"/>
</dbReference>
<dbReference type="AlphaFoldDB" id="A0AAV1KUL1"/>
<accession>A0AAV1KUL1</accession>
<dbReference type="EMBL" id="CAVLGL010000079">
    <property type="protein sequence ID" value="CAK1585547.1"/>
    <property type="molecule type" value="Genomic_DNA"/>
</dbReference>
<proteinExistence type="predicted"/>
<keyword evidence="2" id="KW-1185">Reference proteome</keyword>
<reference evidence="1 2" key="1">
    <citation type="submission" date="2023-11" db="EMBL/GenBank/DDBJ databases">
        <authorList>
            <person name="Hedman E."/>
            <person name="Englund M."/>
            <person name="Stromberg M."/>
            <person name="Nyberg Akerstrom W."/>
            <person name="Nylinder S."/>
            <person name="Jareborg N."/>
            <person name="Kallberg Y."/>
            <person name="Kronander E."/>
        </authorList>
    </citation>
    <scope>NUCLEOTIDE SEQUENCE [LARGE SCALE GENOMIC DNA]</scope>
</reference>
<sequence length="189" mass="21143">MRQNEKSILANEKNSRETWSAIKAISGCDTKNNYAEYLISENPTDSVERANYYFSTLGRNLADKILANGAKPANVNTMPWSLNSFVLDSPDESIDTCLCPNMTKSKSIKYLGVIIDEKLSWLPHIDLISSCTRILIWTFKRLRHIADFDLLKTVYYALAQSIIGYCIVAWGGASVANLATLSLEMTTFA</sequence>
<evidence type="ECO:0008006" key="3">
    <source>
        <dbReference type="Google" id="ProtNLM"/>
    </source>
</evidence>
<evidence type="ECO:0000313" key="1">
    <source>
        <dbReference type="EMBL" id="CAK1585547.1"/>
    </source>
</evidence>
<evidence type="ECO:0000313" key="2">
    <source>
        <dbReference type="Proteomes" id="UP001314205"/>
    </source>
</evidence>
<comment type="caution">
    <text evidence="1">The sequence shown here is derived from an EMBL/GenBank/DDBJ whole genome shotgun (WGS) entry which is preliminary data.</text>
</comment>
<gene>
    <name evidence="1" type="ORF">PARMNEM_LOCUS6612</name>
</gene>